<dbReference type="InterPro" id="IPR050097">
    <property type="entry name" value="Ferredoxin-NADP_redctase_2"/>
</dbReference>
<reference evidence="5 6" key="1">
    <citation type="submission" date="2019-06" db="EMBL/GenBank/DDBJ databases">
        <authorList>
            <person name="Broberg M."/>
        </authorList>
    </citation>
    <scope>NUCLEOTIDE SEQUENCE [LARGE SCALE GENOMIC DNA]</scope>
</reference>
<name>A0ABY6UWZ8_BIOOC</name>
<keyword evidence="3" id="KW-0560">Oxidoreductase</keyword>
<comment type="caution">
    <text evidence="5">The sequence shown here is derived from an EMBL/GenBank/DDBJ whole genome shotgun (WGS) entry which is preliminary data.</text>
</comment>
<accession>A0ABY6UWZ8</accession>
<gene>
    <name evidence="5" type="ORF">CLO192961_LOCUS411176</name>
</gene>
<evidence type="ECO:0000313" key="6">
    <source>
        <dbReference type="Proteomes" id="UP000766486"/>
    </source>
</evidence>
<dbReference type="Proteomes" id="UP000766486">
    <property type="component" value="Unassembled WGS sequence"/>
</dbReference>
<dbReference type="Gene3D" id="3.50.50.60">
    <property type="entry name" value="FAD/NAD(P)-binding domain"/>
    <property type="match status" value="2"/>
</dbReference>
<evidence type="ECO:0000259" key="4">
    <source>
        <dbReference type="Pfam" id="PF07992"/>
    </source>
</evidence>
<dbReference type="PANTHER" id="PTHR48105">
    <property type="entry name" value="THIOREDOXIN REDUCTASE 1-RELATED-RELATED"/>
    <property type="match status" value="1"/>
</dbReference>
<keyword evidence="6" id="KW-1185">Reference proteome</keyword>
<protein>
    <recommendedName>
        <fullName evidence="4">FAD/NAD(P)-binding domain-containing protein</fullName>
    </recommendedName>
</protein>
<keyword evidence="2" id="KW-0285">Flavoprotein</keyword>
<dbReference type="InterPro" id="IPR023753">
    <property type="entry name" value="FAD/NAD-binding_dom"/>
</dbReference>
<evidence type="ECO:0000256" key="2">
    <source>
        <dbReference type="ARBA" id="ARBA00022630"/>
    </source>
</evidence>
<evidence type="ECO:0000256" key="3">
    <source>
        <dbReference type="ARBA" id="ARBA00023002"/>
    </source>
</evidence>
<evidence type="ECO:0000313" key="5">
    <source>
        <dbReference type="EMBL" id="VUC35349.1"/>
    </source>
</evidence>
<feature type="domain" description="FAD/NAD(P)-binding" evidence="4">
    <location>
        <begin position="18"/>
        <end position="157"/>
    </location>
</feature>
<proteinExistence type="inferred from homology"/>
<sequence>MSSTPTRPEPDTLRNTLDALIIGGGPAGLASALALGRVLRSAAFFDSRQYRNETSDHAHTIPMHDGESPASVRNRMRSEIETKYKTITFVDSKVETARKNDAVFEVVDDHGKVWKGRKLILATGSQDILPDIPGFKEAWGKGILHCLFCRGFEEAQAGISQAAIIIPEEVSAQDAENFLVFCQMMLQFSPQHLTVLLNGNAMSPSHHKISALAVSRGFRIEGKIIKRLTYSGNGAKTTVNYADGSDETFDLLFYSPPSKPHGDIAAQLGLETTTSGNIKILGSLQETSLYGVFGAGDCSTEVKKIAVAMGAGVSAGIGANSQIIKEDIEHSL</sequence>
<organism evidence="5 6">
    <name type="scientific">Bionectria ochroleuca</name>
    <name type="common">Gliocladium roseum</name>
    <dbReference type="NCBI Taxonomy" id="29856"/>
    <lineage>
        <taxon>Eukaryota</taxon>
        <taxon>Fungi</taxon>
        <taxon>Dikarya</taxon>
        <taxon>Ascomycota</taxon>
        <taxon>Pezizomycotina</taxon>
        <taxon>Sordariomycetes</taxon>
        <taxon>Hypocreomycetidae</taxon>
        <taxon>Hypocreales</taxon>
        <taxon>Bionectriaceae</taxon>
        <taxon>Clonostachys</taxon>
    </lineage>
</organism>
<dbReference type="SUPFAM" id="SSF51905">
    <property type="entry name" value="FAD/NAD(P)-binding domain"/>
    <property type="match status" value="1"/>
</dbReference>
<dbReference type="PRINTS" id="PR00368">
    <property type="entry name" value="FADPNR"/>
</dbReference>
<evidence type="ECO:0000256" key="1">
    <source>
        <dbReference type="ARBA" id="ARBA00009333"/>
    </source>
</evidence>
<dbReference type="PRINTS" id="PR00469">
    <property type="entry name" value="PNDRDTASEII"/>
</dbReference>
<dbReference type="Pfam" id="PF07992">
    <property type="entry name" value="Pyr_redox_2"/>
    <property type="match status" value="1"/>
</dbReference>
<comment type="similarity">
    <text evidence="1">Belongs to the class-II pyridine nucleotide-disulfide oxidoreductase family.</text>
</comment>
<dbReference type="EMBL" id="CABFNS010000910">
    <property type="protein sequence ID" value="VUC35349.1"/>
    <property type="molecule type" value="Genomic_DNA"/>
</dbReference>
<dbReference type="InterPro" id="IPR036188">
    <property type="entry name" value="FAD/NAD-bd_sf"/>
</dbReference>